<name>G5ICG5_9FIRM</name>
<dbReference type="HOGENOM" id="CLU_028269_1_1_9"/>
<dbReference type="Pfam" id="PF20938">
    <property type="entry name" value="DUF2264_C"/>
    <property type="match status" value="1"/>
</dbReference>
<reference evidence="3 4" key="1">
    <citation type="submission" date="2011-08" db="EMBL/GenBank/DDBJ databases">
        <title>The Genome Sequence of Clostridium hathewayi WAL-18680.</title>
        <authorList>
            <consortium name="The Broad Institute Genome Sequencing Platform"/>
            <person name="Earl A."/>
            <person name="Ward D."/>
            <person name="Feldgarden M."/>
            <person name="Gevers D."/>
            <person name="Finegold S.M."/>
            <person name="Summanen P.H."/>
            <person name="Molitoris D.R."/>
            <person name="Song M."/>
            <person name="Daigneault M."/>
            <person name="Allen-Vercoe E."/>
            <person name="Young S.K."/>
            <person name="Zeng Q."/>
            <person name="Gargeya S."/>
            <person name="Fitzgerald M."/>
            <person name="Haas B."/>
            <person name="Abouelleil A."/>
            <person name="Alvarado L."/>
            <person name="Arachchi H.M."/>
            <person name="Berlin A."/>
            <person name="Brown A."/>
            <person name="Chapman S.B."/>
            <person name="Chen Z."/>
            <person name="Dunbar C."/>
            <person name="Freedman E."/>
            <person name="Gearin G."/>
            <person name="Gellesch M."/>
            <person name="Goldberg J."/>
            <person name="Griggs A."/>
            <person name="Gujja S."/>
            <person name="Heiman D."/>
            <person name="Howarth C."/>
            <person name="Larson L."/>
            <person name="Lui A."/>
            <person name="MacDonald P.J.P."/>
            <person name="Montmayeur A."/>
            <person name="Murphy C."/>
            <person name="Neiman D."/>
            <person name="Pearson M."/>
            <person name="Priest M."/>
            <person name="Roberts A."/>
            <person name="Saif S."/>
            <person name="Shea T."/>
            <person name="Shenoy N."/>
            <person name="Sisk P."/>
            <person name="Stolte C."/>
            <person name="Sykes S."/>
            <person name="Wortman J."/>
            <person name="Nusbaum C."/>
            <person name="Birren B."/>
        </authorList>
    </citation>
    <scope>NUCLEOTIDE SEQUENCE [LARGE SCALE GENOMIC DNA]</scope>
    <source>
        <strain evidence="3 4">WAL-18680</strain>
    </source>
</reference>
<dbReference type="Proteomes" id="UP000005384">
    <property type="component" value="Unassembled WGS sequence"/>
</dbReference>
<protein>
    <recommendedName>
        <fullName evidence="5">DUF2264 domain-containing protein</fullName>
    </recommendedName>
</protein>
<evidence type="ECO:0000259" key="1">
    <source>
        <dbReference type="Pfam" id="PF10022"/>
    </source>
</evidence>
<evidence type="ECO:0000313" key="3">
    <source>
        <dbReference type="EMBL" id="EHI60815.1"/>
    </source>
</evidence>
<feature type="domain" description="DUF2264" evidence="2">
    <location>
        <begin position="409"/>
        <end position="611"/>
    </location>
</feature>
<dbReference type="Pfam" id="PF10022">
    <property type="entry name" value="DUF2264"/>
    <property type="match status" value="1"/>
</dbReference>
<dbReference type="PATRIC" id="fig|742737.3.peg.1199"/>
<dbReference type="AlphaFoldDB" id="G5ICG5"/>
<dbReference type="OrthoDB" id="9813465at2"/>
<comment type="caution">
    <text evidence="3">The sequence shown here is derived from an EMBL/GenBank/DDBJ whole genome shotgun (WGS) entry which is preliminary data.</text>
</comment>
<sequence>MRLHTKQDFRDWMFQVLNPLKPLYSEGGARLHLGDTGVTYPQVSIEMEAFSRPLWALVPYWLGGGAERRDGKAGAAGNGRAERKAGEAGAADQLAGVEYAAGKGRVTGTKNACEHTADITFEELYRKGLANGTNPDHPEYWGGFNDYDQRFVEMAAIASGIIFAPEKVWEPLNETEKANLAAWLYGINEYVIPDCNWQFFMILVNVALREQGCKYSAEKLESGLDKIESYYLGDGWYRDGASSQKDYYISFAMHYYGLLYAVAMEDSREEEERERCRRFKERAEMFAEDFLYWFDENGAALPFGRSLSYRFGEAAFWSAYVFAGLDGVPVAVVKGILARHLNWWMEQKMFDRDGVLTIGYAYPNLVMAERYNAPGSPYWGMKTLLCLGLPDDHPFWSVEAAPMPKLKAVKPLYQADMLMHRHDGDVVAYAAGVCEKYGHGHVPEKYSKFAYSTRFGFSVAKSQIVLHENAPDSALAFVIDGDDYVFVRKVSLDSEVQQDRVISIWQPFPGIRVSSTVIPTEHGHKRIHKIESDYNCTAYDCGFAVEKFTDGYEEHAAENTATVKYARQGCTVTGRGPKAAGLVIGADPNTNVLYPNASIPAVSYRIEKDAAVRIETEIETFYE</sequence>
<dbReference type="InterPro" id="IPR049349">
    <property type="entry name" value="DUF2264_N"/>
</dbReference>
<evidence type="ECO:0000313" key="4">
    <source>
        <dbReference type="Proteomes" id="UP000005384"/>
    </source>
</evidence>
<dbReference type="RefSeq" id="WP_006779177.1">
    <property type="nucleotide sequence ID" value="NZ_CP040506.1"/>
</dbReference>
<organism evidence="3 4">
    <name type="scientific">Hungatella hathewayi WAL-18680</name>
    <dbReference type="NCBI Taxonomy" id="742737"/>
    <lineage>
        <taxon>Bacteria</taxon>
        <taxon>Bacillati</taxon>
        <taxon>Bacillota</taxon>
        <taxon>Clostridia</taxon>
        <taxon>Lachnospirales</taxon>
        <taxon>Lachnospiraceae</taxon>
        <taxon>Hungatella</taxon>
    </lineage>
</organism>
<dbReference type="PANTHER" id="PTHR35339">
    <property type="entry name" value="LINALOOL DEHYDRATASE_ISOMERASE DOMAIN-CONTAINING PROTEIN"/>
    <property type="match status" value="1"/>
</dbReference>
<accession>G5ICG5</accession>
<dbReference type="PANTHER" id="PTHR35339:SF4">
    <property type="entry name" value="LINALOOL DEHYDRATASE_ISOMERASE DOMAIN-CONTAINING PROTEIN"/>
    <property type="match status" value="1"/>
</dbReference>
<evidence type="ECO:0008006" key="5">
    <source>
        <dbReference type="Google" id="ProtNLM"/>
    </source>
</evidence>
<dbReference type="InterPro" id="IPR016624">
    <property type="entry name" value="UCP014753"/>
</dbReference>
<gene>
    <name evidence="3" type="ORF">HMPREF9473_01192</name>
</gene>
<dbReference type="EMBL" id="ADLN01000011">
    <property type="protein sequence ID" value="EHI60815.1"/>
    <property type="molecule type" value="Genomic_DNA"/>
</dbReference>
<evidence type="ECO:0000259" key="2">
    <source>
        <dbReference type="Pfam" id="PF20938"/>
    </source>
</evidence>
<keyword evidence="4" id="KW-1185">Reference proteome</keyword>
<dbReference type="PIRSF" id="PIRSF014753">
    <property type="entry name" value="UCP014753"/>
    <property type="match status" value="1"/>
</dbReference>
<dbReference type="InterPro" id="IPR049237">
    <property type="entry name" value="DUF2264_C"/>
</dbReference>
<proteinExistence type="predicted"/>
<feature type="domain" description="DUF2264" evidence="1">
    <location>
        <begin position="5"/>
        <end position="402"/>
    </location>
</feature>